<proteinExistence type="predicted"/>
<gene>
    <name evidence="3" type="ORF">HX893_16230</name>
</gene>
<dbReference type="InterPro" id="IPR001763">
    <property type="entry name" value="Rhodanese-like_dom"/>
</dbReference>
<dbReference type="RefSeq" id="WP_177111761.1">
    <property type="nucleotide sequence ID" value="NZ_JACASD010000036.1"/>
</dbReference>
<evidence type="ECO:0000313" key="4">
    <source>
        <dbReference type="Proteomes" id="UP000585226"/>
    </source>
</evidence>
<dbReference type="EMBL" id="JACASD010000036">
    <property type="protein sequence ID" value="NWE89681.1"/>
    <property type="molecule type" value="Genomic_DNA"/>
</dbReference>
<protein>
    <recommendedName>
        <fullName evidence="2">Rhodanese domain-containing protein</fullName>
    </recommendedName>
</protein>
<feature type="domain" description="Rhodanese" evidence="2">
    <location>
        <begin position="314"/>
        <end position="349"/>
    </location>
</feature>
<organism evidence="3 4">
    <name type="scientific">Pseudomonas reactans</name>
    <dbReference type="NCBI Taxonomy" id="117680"/>
    <lineage>
        <taxon>Bacteria</taxon>
        <taxon>Pseudomonadati</taxon>
        <taxon>Pseudomonadota</taxon>
        <taxon>Gammaproteobacteria</taxon>
        <taxon>Pseudomonadales</taxon>
        <taxon>Pseudomonadaceae</taxon>
        <taxon>Pseudomonas</taxon>
    </lineage>
</organism>
<sequence length="380" mass="41001">MPIHQTPRSSMPQFNDSIAATQRAAASQANAFVDPASRSMEGGRTRELALQQTVAARDLLYHPGQTLRTEIGLAAGRAHEMISSLGDQQGPLGGHLFGPEGLMPGEKPQALLNTLQRLVDDIPAGSHSATAKDRSILIALMGDIGAILSDTTTGIERTKEQDQQLRKSIPHLLQLAHPALETMAPITALGGSGTIGPTKKQERIKPPNEQPPRTGIHNLGREVDDLLGIAQSQRLLPSRWDVAQLKTERVNTTDEPLVAHMSGTQAETLAVWDMLRGERKPFTQVMDTFREHSNDTNDPMAYLTPKERDARYARAAGTAAFLISNGYHSAVEVLGGTLAYTGQDGQSVVGPRQDIAHLCGQGAATALVCELLHSQRDSRH</sequence>
<name>A0A7Y8KHH9_9PSED</name>
<evidence type="ECO:0000259" key="2">
    <source>
        <dbReference type="PROSITE" id="PS50206"/>
    </source>
</evidence>
<evidence type="ECO:0000313" key="3">
    <source>
        <dbReference type="EMBL" id="NWE89681.1"/>
    </source>
</evidence>
<dbReference type="Proteomes" id="UP000585226">
    <property type="component" value="Unassembled WGS sequence"/>
</dbReference>
<evidence type="ECO:0000256" key="1">
    <source>
        <dbReference type="SAM" id="MobiDB-lite"/>
    </source>
</evidence>
<feature type="region of interest" description="Disordered" evidence="1">
    <location>
        <begin position="192"/>
        <end position="217"/>
    </location>
</feature>
<reference evidence="3 4" key="1">
    <citation type="submission" date="2020-04" db="EMBL/GenBank/DDBJ databases">
        <title>Molecular characterization of pseudomonads from Agaricus bisporus reveal novel blotch 2 pathogens in Western Europe.</title>
        <authorList>
            <person name="Taparia T."/>
            <person name="Krijger M."/>
            <person name="Haynes E."/>
            <person name="Elpinstone J.G."/>
            <person name="Noble R."/>
            <person name="Van Der Wolf J."/>
        </authorList>
    </citation>
    <scope>NUCLEOTIDE SEQUENCE [LARGE SCALE GENOMIC DNA]</scope>
    <source>
        <strain evidence="3 4">P8021</strain>
    </source>
</reference>
<accession>A0A7Y8KHH9</accession>
<dbReference type="AlphaFoldDB" id="A0A7Y8KHH9"/>
<comment type="caution">
    <text evidence="3">The sequence shown here is derived from an EMBL/GenBank/DDBJ whole genome shotgun (WGS) entry which is preliminary data.</text>
</comment>
<dbReference type="PROSITE" id="PS50206">
    <property type="entry name" value="RHODANESE_3"/>
    <property type="match status" value="1"/>
</dbReference>